<evidence type="ECO:0000256" key="5">
    <source>
        <dbReference type="ARBA" id="ARBA00022989"/>
    </source>
</evidence>
<evidence type="ECO:0000256" key="7">
    <source>
        <dbReference type="RuleBase" id="RU369025"/>
    </source>
</evidence>
<comment type="similarity">
    <text evidence="2 7">Belongs to the MscS (TC 1.A.23) family.</text>
</comment>
<accession>A0A480AU48</accession>
<dbReference type="RefSeq" id="WP_137733439.1">
    <property type="nucleotide sequence ID" value="NZ_BJCL01000006.1"/>
</dbReference>
<dbReference type="OrthoDB" id="9780668at2"/>
<feature type="transmembrane region" description="Helical" evidence="7">
    <location>
        <begin position="329"/>
        <end position="346"/>
    </location>
</feature>
<evidence type="ECO:0000256" key="2">
    <source>
        <dbReference type="ARBA" id="ARBA00008017"/>
    </source>
</evidence>
<dbReference type="Proteomes" id="UP000301751">
    <property type="component" value="Unassembled WGS sequence"/>
</dbReference>
<dbReference type="InterPro" id="IPR049278">
    <property type="entry name" value="MS_channel_C"/>
</dbReference>
<dbReference type="GO" id="GO:0005886">
    <property type="term" value="C:plasma membrane"/>
    <property type="evidence" value="ECO:0007669"/>
    <property type="project" value="UniProtKB-SubCell"/>
</dbReference>
<feature type="transmembrane region" description="Helical" evidence="7">
    <location>
        <begin position="231"/>
        <end position="253"/>
    </location>
</feature>
<feature type="compositionally biased region" description="Pro residues" evidence="8">
    <location>
        <begin position="556"/>
        <end position="566"/>
    </location>
</feature>
<feature type="transmembrane region" description="Helical" evidence="7">
    <location>
        <begin position="358"/>
        <end position="385"/>
    </location>
</feature>
<dbReference type="Pfam" id="PF21082">
    <property type="entry name" value="MS_channel_3rd"/>
    <property type="match status" value="1"/>
</dbReference>
<dbReference type="InterPro" id="IPR045275">
    <property type="entry name" value="MscS_archaea/bacteria_type"/>
</dbReference>
<dbReference type="InterPro" id="IPR023408">
    <property type="entry name" value="MscS_beta-dom_sf"/>
</dbReference>
<evidence type="ECO:0000256" key="4">
    <source>
        <dbReference type="ARBA" id="ARBA00022692"/>
    </source>
</evidence>
<evidence type="ECO:0000313" key="12">
    <source>
        <dbReference type="Proteomes" id="UP000301751"/>
    </source>
</evidence>
<dbReference type="PANTHER" id="PTHR30221:SF18">
    <property type="entry name" value="SLL0590 PROTEIN"/>
    <property type="match status" value="1"/>
</dbReference>
<dbReference type="SUPFAM" id="SSF82689">
    <property type="entry name" value="Mechanosensitive channel protein MscS (YggB), C-terminal domain"/>
    <property type="match status" value="1"/>
</dbReference>
<dbReference type="Pfam" id="PF00924">
    <property type="entry name" value="MS_channel_2nd"/>
    <property type="match status" value="1"/>
</dbReference>
<comment type="function">
    <text evidence="7">Mechanosensitive channel that participates in the regulation of osmotic pressure changes within the cell, opening in response to stretch forces in the membrane lipid bilayer, without the need for other proteins. Contributes to normal resistance to hypoosmotic shock. Forms an ion channel of 1.0 nanosiemens conductance with a slight preference for anions.</text>
</comment>
<evidence type="ECO:0000256" key="3">
    <source>
        <dbReference type="ARBA" id="ARBA00022475"/>
    </source>
</evidence>
<dbReference type="Gene3D" id="2.30.30.60">
    <property type="match status" value="1"/>
</dbReference>
<feature type="transmembrane region" description="Helical" evidence="7">
    <location>
        <begin position="273"/>
        <end position="294"/>
    </location>
</feature>
<feature type="domain" description="Mechanosensitive ion channel MscS" evidence="9">
    <location>
        <begin position="372"/>
        <end position="438"/>
    </location>
</feature>
<dbReference type="InterPro" id="IPR006685">
    <property type="entry name" value="MscS_channel_2nd"/>
</dbReference>
<evidence type="ECO:0000256" key="8">
    <source>
        <dbReference type="SAM" id="MobiDB-lite"/>
    </source>
</evidence>
<keyword evidence="3" id="KW-1003">Cell membrane</keyword>
<evidence type="ECO:0000313" key="11">
    <source>
        <dbReference type="EMBL" id="GCL63717.1"/>
    </source>
</evidence>
<evidence type="ECO:0000259" key="10">
    <source>
        <dbReference type="Pfam" id="PF21082"/>
    </source>
</evidence>
<dbReference type="SUPFAM" id="SSF50182">
    <property type="entry name" value="Sm-like ribonucleoproteins"/>
    <property type="match status" value="1"/>
</dbReference>
<keyword evidence="4 7" id="KW-0812">Transmembrane</keyword>
<evidence type="ECO:0000256" key="1">
    <source>
        <dbReference type="ARBA" id="ARBA00004651"/>
    </source>
</evidence>
<reference evidence="12" key="1">
    <citation type="submission" date="2019-03" db="EMBL/GenBank/DDBJ databases">
        <title>Aquabacterium pictum sp.nov., the first bacteriochlorophyll a-containing freshwater bacterium in the genus Aquabacterium of the class Betaproteobacteria.</title>
        <authorList>
            <person name="Hirose S."/>
            <person name="Tank M."/>
            <person name="Hara E."/>
            <person name="Tamaki H."/>
            <person name="Takaichi S."/>
            <person name="Haruta S."/>
            <person name="Hanada S."/>
        </authorList>
    </citation>
    <scope>NUCLEOTIDE SEQUENCE [LARGE SCALE GENOMIC DNA]</scope>
    <source>
        <strain evidence="12">W35</strain>
    </source>
</reference>
<name>A0A480AU48_9BURK</name>
<dbReference type="GO" id="GO:0008381">
    <property type="term" value="F:mechanosensitive monoatomic ion channel activity"/>
    <property type="evidence" value="ECO:0007669"/>
    <property type="project" value="InterPro"/>
</dbReference>
<keyword evidence="7" id="KW-0997">Cell inner membrane</keyword>
<keyword evidence="5 7" id="KW-1133">Transmembrane helix</keyword>
<organism evidence="11 12">
    <name type="scientific">Pseudaquabacterium pictum</name>
    <dbReference type="NCBI Taxonomy" id="2315236"/>
    <lineage>
        <taxon>Bacteria</taxon>
        <taxon>Pseudomonadati</taxon>
        <taxon>Pseudomonadota</taxon>
        <taxon>Betaproteobacteria</taxon>
        <taxon>Burkholderiales</taxon>
        <taxon>Sphaerotilaceae</taxon>
        <taxon>Pseudaquabacterium</taxon>
    </lineage>
</organism>
<evidence type="ECO:0000259" key="9">
    <source>
        <dbReference type="Pfam" id="PF00924"/>
    </source>
</evidence>
<keyword evidence="12" id="KW-1185">Reference proteome</keyword>
<comment type="caution">
    <text evidence="7">Lacks conserved residue(s) required for the propagation of feature annotation.</text>
</comment>
<proteinExistence type="inferred from homology"/>
<gene>
    <name evidence="11" type="ORF">AQPW35_27980</name>
</gene>
<feature type="region of interest" description="Disordered" evidence="8">
    <location>
        <begin position="543"/>
        <end position="576"/>
    </location>
</feature>
<dbReference type="InterPro" id="IPR011066">
    <property type="entry name" value="MscS_channel_C_sf"/>
</dbReference>
<dbReference type="Gene3D" id="3.30.70.100">
    <property type="match status" value="1"/>
</dbReference>
<evidence type="ECO:0000256" key="6">
    <source>
        <dbReference type="ARBA" id="ARBA00023136"/>
    </source>
</evidence>
<dbReference type="PANTHER" id="PTHR30221">
    <property type="entry name" value="SMALL-CONDUCTANCE MECHANOSENSITIVE CHANNEL"/>
    <property type="match status" value="1"/>
</dbReference>
<dbReference type="EMBL" id="BJCL01000006">
    <property type="protein sequence ID" value="GCL63717.1"/>
    <property type="molecule type" value="Genomic_DNA"/>
</dbReference>
<keyword evidence="7" id="KW-0406">Ion transport</keyword>
<comment type="caution">
    <text evidence="11">The sequence shown here is derived from an EMBL/GenBank/DDBJ whole genome shotgun (WGS) entry which is preliminary data.</text>
</comment>
<comment type="subcellular location">
    <subcellularLocation>
        <location evidence="7">Cell inner membrane</location>
        <topology evidence="7">Multi-pass membrane protein</topology>
    </subcellularLocation>
    <subcellularLocation>
        <location evidence="1">Cell membrane</location>
        <topology evidence="1">Multi-pass membrane protein</topology>
    </subcellularLocation>
</comment>
<protein>
    <recommendedName>
        <fullName evidence="7">Small-conductance mechanosensitive channel</fullName>
    </recommendedName>
</protein>
<feature type="domain" description="Mechanosensitive ion channel MscS C-terminal" evidence="10">
    <location>
        <begin position="450"/>
        <end position="532"/>
    </location>
</feature>
<keyword evidence="7" id="KW-0407">Ion channel</keyword>
<feature type="transmembrane region" description="Helical" evidence="7">
    <location>
        <begin position="169"/>
        <end position="189"/>
    </location>
</feature>
<dbReference type="AlphaFoldDB" id="A0A480AU48"/>
<keyword evidence="7" id="KW-0813">Transport</keyword>
<comment type="subunit">
    <text evidence="7">Homoheptamer.</text>
</comment>
<dbReference type="InterPro" id="IPR010920">
    <property type="entry name" value="LSM_dom_sf"/>
</dbReference>
<keyword evidence="6 7" id="KW-0472">Membrane</keyword>
<dbReference type="Gene3D" id="1.10.287.1260">
    <property type="match status" value="1"/>
</dbReference>
<sequence length="576" mass="61913">MPSARTAPPRAGRAASWLPWLAALLVLAAALLTMRPAAARTDTAPPDAAASQAPLPPGAPLLLNQRRIVEFRGTQLGRSPAERAAQAQVLLRQALAADGPGQVTLWLQDGNAGLQVDGRIVFYLLPADVALDLPGQPLAAAAEVVRARLQAAVAEVREAGDLRRIARGLALAVLATALAWAALRLVWWLRRRLRDHAAQRLARWEETSANRGLTRTYAHHAMGAAHGSLNLLAWLLVLLLADLWFTFVLGQFAYTRPWAERSTQWLLGLFQQFALAVAGAVPGLLSAALIFFIARQLAQALGNVLRRVERGTVQMTWLDRDTAGPTRRVGSFVIWLFALAFAYPFLPGANSQAFQGVSVLAGLMLSLGGSSVVGQIIAGLSLMYARTLRSGEYVKIGDTEGTVSSVGMFSTKVQTGLGEEVSLPNAWVFGQPVRNFSRLAPEGRFVLHTAVTIGYATPWRQVHAMLLEAARRAPDVADDPPPYVVQTALSDFYVEYRLCAHSSRSAPRRRAEAMSQLHSAIQDVFNENGVQIMSPHYLADPPQAQVVPPGGWAPDLAPPAPVPPTRPQGAGGAPSV</sequence>